<protein>
    <submittedName>
        <fullName evidence="1">Uncharacterized protein</fullName>
    </submittedName>
</protein>
<dbReference type="Proteomes" id="UP000198862">
    <property type="component" value="Unassembled WGS sequence"/>
</dbReference>
<evidence type="ECO:0000313" key="2">
    <source>
        <dbReference type="Proteomes" id="UP000198862"/>
    </source>
</evidence>
<sequence length="104" mass="10936">MSIDIANLFKNMASTAGSDLQEDGDNISGNLLKVLDNNKESIAELVEARANGDINQEDFDSELAREKSILEVEMLGLEIASKAAIQKAVNAAIGTLTSAVSAAL</sequence>
<reference evidence="1 2" key="1">
    <citation type="submission" date="2016-10" db="EMBL/GenBank/DDBJ databases">
        <authorList>
            <person name="de Groot N.N."/>
        </authorList>
    </citation>
    <scope>NUCLEOTIDE SEQUENCE [LARGE SCALE GENOMIC DNA]</scope>
    <source>
        <strain evidence="1 2">DSM 6059</strain>
    </source>
</reference>
<organism evidence="1 2">
    <name type="scientific">Pseudoalteromonas denitrificans DSM 6059</name>
    <dbReference type="NCBI Taxonomy" id="1123010"/>
    <lineage>
        <taxon>Bacteria</taxon>
        <taxon>Pseudomonadati</taxon>
        <taxon>Pseudomonadota</taxon>
        <taxon>Gammaproteobacteria</taxon>
        <taxon>Alteromonadales</taxon>
        <taxon>Pseudoalteromonadaceae</taxon>
        <taxon>Pseudoalteromonas</taxon>
    </lineage>
</organism>
<dbReference type="EMBL" id="FOLO01000062">
    <property type="protein sequence ID" value="SFD48814.1"/>
    <property type="molecule type" value="Genomic_DNA"/>
</dbReference>
<dbReference type="AlphaFoldDB" id="A0A1I1SQT4"/>
<gene>
    <name evidence="1" type="ORF">SAMN02745724_04657</name>
</gene>
<keyword evidence="2" id="KW-1185">Reference proteome</keyword>
<evidence type="ECO:0000313" key="1">
    <source>
        <dbReference type="EMBL" id="SFD48814.1"/>
    </source>
</evidence>
<dbReference type="STRING" id="1123010.SAMN02745724_04657"/>
<accession>A0A1I1SQT4</accession>
<proteinExistence type="predicted"/>
<dbReference type="RefSeq" id="WP_091990436.1">
    <property type="nucleotide sequence ID" value="NZ_FOLO01000062.1"/>
</dbReference>
<dbReference type="OrthoDB" id="6401289at2"/>
<name>A0A1I1SQT4_9GAMM</name>